<keyword evidence="2" id="KW-0732">Signal</keyword>
<keyword evidence="1" id="KW-1133">Transmembrane helix</keyword>
<proteinExistence type="predicted"/>
<reference evidence="3" key="1">
    <citation type="journal article" date="2013" name="J. Plant Res.">
        <title>Effect of fungi and light on seed germination of three Opuntia species from semiarid lands of central Mexico.</title>
        <authorList>
            <person name="Delgado-Sanchez P."/>
            <person name="Jimenez-Bremont J.F."/>
            <person name="Guerrero-Gonzalez Mde L."/>
            <person name="Flores J."/>
        </authorList>
    </citation>
    <scope>NUCLEOTIDE SEQUENCE</scope>
    <source>
        <tissue evidence="3">Cladode</tissue>
    </source>
</reference>
<sequence>MSKTKPVILVLTMLIFSLQLQVSLTSGRSLMDKSLAPLPLSTAFNSLHMSAKGVPVQWNYETSVTSAAQEEINPSQKTVIPAENTNSSVSFKILQIGGPIGLLTLALILIYWLFFHKTNNWSCYIRRENPTVDENNYNCGIELKCRP</sequence>
<evidence type="ECO:0000256" key="1">
    <source>
        <dbReference type="SAM" id="Phobius"/>
    </source>
</evidence>
<evidence type="ECO:0000313" key="3">
    <source>
        <dbReference type="EMBL" id="MBA4680807.1"/>
    </source>
</evidence>
<feature type="chain" id="PRO_5028349170" evidence="2">
    <location>
        <begin position="28"/>
        <end position="147"/>
    </location>
</feature>
<dbReference type="AlphaFoldDB" id="A0A7C9FEW7"/>
<protein>
    <submittedName>
        <fullName evidence="3">Uncharacterized protein</fullName>
    </submittedName>
</protein>
<dbReference type="EMBL" id="GISG01288406">
    <property type="protein sequence ID" value="MBA4680807.1"/>
    <property type="molecule type" value="Transcribed_RNA"/>
</dbReference>
<feature type="transmembrane region" description="Helical" evidence="1">
    <location>
        <begin position="93"/>
        <end position="114"/>
    </location>
</feature>
<evidence type="ECO:0000256" key="2">
    <source>
        <dbReference type="SAM" id="SignalP"/>
    </source>
</evidence>
<accession>A0A7C9FEW7</accession>
<name>A0A7C9FEW7_OPUST</name>
<organism evidence="3">
    <name type="scientific">Opuntia streptacantha</name>
    <name type="common">Prickly pear cactus</name>
    <name type="synonym">Opuntia cardona</name>
    <dbReference type="NCBI Taxonomy" id="393608"/>
    <lineage>
        <taxon>Eukaryota</taxon>
        <taxon>Viridiplantae</taxon>
        <taxon>Streptophyta</taxon>
        <taxon>Embryophyta</taxon>
        <taxon>Tracheophyta</taxon>
        <taxon>Spermatophyta</taxon>
        <taxon>Magnoliopsida</taxon>
        <taxon>eudicotyledons</taxon>
        <taxon>Gunneridae</taxon>
        <taxon>Pentapetalae</taxon>
        <taxon>Caryophyllales</taxon>
        <taxon>Cactineae</taxon>
        <taxon>Cactaceae</taxon>
        <taxon>Opuntioideae</taxon>
        <taxon>Opuntia</taxon>
    </lineage>
</organism>
<reference evidence="3" key="2">
    <citation type="submission" date="2020-07" db="EMBL/GenBank/DDBJ databases">
        <authorList>
            <person name="Vera ALvarez R."/>
            <person name="Arias-Moreno D.M."/>
            <person name="Jimenez-Jacinto V."/>
            <person name="Jimenez-Bremont J.F."/>
            <person name="Swaminathan K."/>
            <person name="Moose S.P."/>
            <person name="Guerrero-Gonzalez M.L."/>
            <person name="Marino-Ramirez L."/>
            <person name="Landsman D."/>
            <person name="Rodriguez-Kessler M."/>
            <person name="Delgado-Sanchez P."/>
        </authorList>
    </citation>
    <scope>NUCLEOTIDE SEQUENCE</scope>
    <source>
        <tissue evidence="3">Cladode</tissue>
    </source>
</reference>
<keyword evidence="1" id="KW-0472">Membrane</keyword>
<keyword evidence="1" id="KW-0812">Transmembrane</keyword>
<feature type="signal peptide" evidence="2">
    <location>
        <begin position="1"/>
        <end position="27"/>
    </location>
</feature>